<evidence type="ECO:0000313" key="1">
    <source>
        <dbReference type="EMBL" id="MFC7190435.1"/>
    </source>
</evidence>
<name>A0ABD5YSF3_9EURY</name>
<proteinExistence type="predicted"/>
<organism evidence="1 2">
    <name type="scientific">Halocatena marina</name>
    <dbReference type="NCBI Taxonomy" id="2934937"/>
    <lineage>
        <taxon>Archaea</taxon>
        <taxon>Methanobacteriati</taxon>
        <taxon>Methanobacteriota</taxon>
        <taxon>Stenosarchaea group</taxon>
        <taxon>Halobacteria</taxon>
        <taxon>Halobacteriales</taxon>
        <taxon>Natronomonadaceae</taxon>
        <taxon>Halocatena</taxon>
    </lineage>
</organism>
<dbReference type="EMBL" id="JBHTAX010000001">
    <property type="protein sequence ID" value="MFC7190435.1"/>
    <property type="molecule type" value="Genomic_DNA"/>
</dbReference>
<keyword evidence="2" id="KW-1185">Reference proteome</keyword>
<evidence type="ECO:0000313" key="2">
    <source>
        <dbReference type="Proteomes" id="UP001596417"/>
    </source>
</evidence>
<sequence>MRARHVAVVALLIGLVVLALPVETGLFTVADDHATSVDSIETSGSLESNAMQSAPPDPNTDTLGWESGYWYNESITVDQSDGLSESELDAFLARSMARVEHIRRLEFTEQVEIEFVRPENLDPPETTRSDLRRTSSSGKRCFSTVSLRTPHALFSVPNRGCSRIRCRGRQ</sequence>
<dbReference type="AlphaFoldDB" id="A0ABD5YSF3"/>
<comment type="caution">
    <text evidence="1">The sequence shown here is derived from an EMBL/GenBank/DDBJ whole genome shotgun (WGS) entry which is preliminary data.</text>
</comment>
<dbReference type="RefSeq" id="WP_390205628.1">
    <property type="nucleotide sequence ID" value="NZ_JBHTAX010000001.1"/>
</dbReference>
<gene>
    <name evidence="1" type="ORF">ACFQL7_11610</name>
</gene>
<protein>
    <submittedName>
        <fullName evidence="1">Uncharacterized protein</fullName>
    </submittedName>
</protein>
<reference evidence="1 2" key="1">
    <citation type="journal article" date="2019" name="Int. J. Syst. Evol. Microbiol.">
        <title>The Global Catalogue of Microorganisms (GCM) 10K type strain sequencing project: providing services to taxonomists for standard genome sequencing and annotation.</title>
        <authorList>
            <consortium name="The Broad Institute Genomics Platform"/>
            <consortium name="The Broad Institute Genome Sequencing Center for Infectious Disease"/>
            <person name="Wu L."/>
            <person name="Ma J."/>
        </authorList>
    </citation>
    <scope>NUCLEOTIDE SEQUENCE [LARGE SCALE GENOMIC DNA]</scope>
    <source>
        <strain evidence="1 2">RDMS1</strain>
    </source>
</reference>
<accession>A0ABD5YSF3</accession>
<dbReference type="Proteomes" id="UP001596417">
    <property type="component" value="Unassembled WGS sequence"/>
</dbReference>